<evidence type="ECO:0000256" key="1">
    <source>
        <dbReference type="SAM" id="MobiDB-lite"/>
    </source>
</evidence>
<comment type="caution">
    <text evidence="2">The sequence shown here is derived from an EMBL/GenBank/DDBJ whole genome shotgun (WGS) entry which is preliminary data.</text>
</comment>
<gene>
    <name evidence="2" type="ORF">H6A01_01150</name>
</gene>
<reference evidence="2 3" key="1">
    <citation type="journal article" date="2021" name="Sci. Rep.">
        <title>The distribution of antibiotic resistance genes in chicken gut microbiota commensals.</title>
        <authorList>
            <person name="Juricova H."/>
            <person name="Matiasovicova J."/>
            <person name="Kubasova T."/>
            <person name="Cejkova D."/>
            <person name="Rychlik I."/>
        </authorList>
    </citation>
    <scope>NUCLEOTIDE SEQUENCE [LARGE SCALE GENOMIC DNA]</scope>
    <source>
        <strain evidence="2 3">An537</strain>
    </source>
</reference>
<evidence type="ECO:0008006" key="4">
    <source>
        <dbReference type="Google" id="ProtNLM"/>
    </source>
</evidence>
<keyword evidence="3" id="KW-1185">Reference proteome</keyword>
<dbReference type="Proteomes" id="UP000707138">
    <property type="component" value="Unassembled WGS sequence"/>
</dbReference>
<dbReference type="EMBL" id="JACJLA010000001">
    <property type="protein sequence ID" value="MBM6911934.1"/>
    <property type="molecule type" value="Genomic_DNA"/>
</dbReference>
<feature type="region of interest" description="Disordered" evidence="1">
    <location>
        <begin position="283"/>
        <end position="325"/>
    </location>
</feature>
<accession>A0ABS2GCP8</accession>
<organism evidence="2 3">
    <name type="scientific">Veillonella magna</name>
    <dbReference type="NCBI Taxonomy" id="464322"/>
    <lineage>
        <taxon>Bacteria</taxon>
        <taxon>Bacillati</taxon>
        <taxon>Bacillota</taxon>
        <taxon>Negativicutes</taxon>
        <taxon>Veillonellales</taxon>
        <taxon>Veillonellaceae</taxon>
        <taxon>Veillonella</taxon>
    </lineage>
</organism>
<evidence type="ECO:0000313" key="2">
    <source>
        <dbReference type="EMBL" id="MBM6911934.1"/>
    </source>
</evidence>
<name>A0ABS2GCP8_9FIRM</name>
<proteinExistence type="predicted"/>
<feature type="compositionally biased region" description="Polar residues" evidence="1">
    <location>
        <begin position="289"/>
        <end position="303"/>
    </location>
</feature>
<protein>
    <recommendedName>
        <fullName evidence="4">Helix-turn-helix domain-containing protein</fullName>
    </recommendedName>
</protein>
<dbReference type="RefSeq" id="WP_205087248.1">
    <property type="nucleotide sequence ID" value="NZ_JACJLA010000001.1"/>
</dbReference>
<sequence length="325" mass="36893">MKYMEELNRFHVWLASHPDMPTPARLLWFVLMHYNNGCYWKRVFSLSMARLTAATGLSTSAVKRARSVLQEAGRIRYTPRKGRLSTLYEIIPLEEEGSRMVCASHGGRANEHIIPDSTPMSMDPLNSTTMSVETQKDVSATTLDDVPTAPLDDVPEEQRNDVSTILHEEGLTVLQDEPRGELQGELQGGQRGGHIHRQDKTRLDNTKETTVKKGKPEQGKAKKIPKCCFTPPSVAMVRAYCEERGNHIDPEEFVDFYGSKGWMVGKSKMKDWKCAVRNWERRRKEEGGYSQQAKRYDRSSNSLGRGEGSQARRHTFVYRKGGTTN</sequence>
<evidence type="ECO:0000313" key="3">
    <source>
        <dbReference type="Proteomes" id="UP000707138"/>
    </source>
</evidence>